<proteinExistence type="inferred from homology"/>
<sequence>MGEKQRRQQKLSNVPRIPCIRVPSSVCNTSLMKDLTQGQQRYFYSIMRIYNSRPQWEALQNRYIHSLQHQQLLGYITQQEALACATVLRDSTKRASAKVAPPRSIPWKPSAMTRTRLSALPYVCGSTQGSKCRAWIPQELRLCKALKQIIHQTFPDSCVRHRRFCME</sequence>
<dbReference type="Ensembl" id="ENSCAFT00000007511.3">
    <property type="protein sequence ID" value="ENSCAFP00000006953.3"/>
    <property type="gene ID" value="ENSCAFG00000004671.5"/>
</dbReference>
<evidence type="ECO:0000256" key="1">
    <source>
        <dbReference type="ARBA" id="ARBA00008615"/>
    </source>
</evidence>
<dbReference type="InterPro" id="IPR029373">
    <property type="entry name" value="FAM216"/>
</dbReference>
<reference evidence="2 3" key="1">
    <citation type="journal article" date="2005" name="Nature">
        <title>Genome sequence, comparative analysis and haplotype structure of the domestic dog.</title>
        <authorList>
            <consortium name="Broad Sequencing Platform"/>
            <person name="Lindblad-Toh K."/>
            <person name="Wade C.M."/>
            <person name="Mikkelsen T.S."/>
            <person name="Karlsson E.K."/>
            <person name="Jaffe D.B."/>
            <person name="Kamal M."/>
            <person name="Clamp M."/>
            <person name="Chang J.L."/>
            <person name="Kulbokas E.J. III"/>
            <person name="Zody M.C."/>
            <person name="Mauceli E."/>
            <person name="Xie X."/>
            <person name="Breen M."/>
            <person name="Wayne R.K."/>
            <person name="Ostrander E.A."/>
            <person name="Ponting C.P."/>
            <person name="Galibert F."/>
            <person name="Smith D.R."/>
            <person name="DeJong P.J."/>
            <person name="Kirkness E."/>
            <person name="Alvarez P."/>
            <person name="Biagi T."/>
            <person name="Brockman W."/>
            <person name="Butler J."/>
            <person name="Chin C.W."/>
            <person name="Cook A."/>
            <person name="Cuff J."/>
            <person name="Daly M.J."/>
            <person name="DeCaprio D."/>
            <person name="Gnerre S."/>
            <person name="Grabherr M."/>
            <person name="Kellis M."/>
            <person name="Kleber M."/>
            <person name="Bardeleben C."/>
            <person name="Goodstadt L."/>
            <person name="Heger A."/>
            <person name="Hitte C."/>
            <person name="Kim L."/>
            <person name="Koepfli K.P."/>
            <person name="Parker H.G."/>
            <person name="Pollinger J.P."/>
            <person name="Searle S.M."/>
            <person name="Sutter N.B."/>
            <person name="Thomas R."/>
            <person name="Webber C."/>
            <person name="Baldwin J."/>
            <person name="Abebe A."/>
            <person name="Abouelleil A."/>
            <person name="Aftuck L."/>
            <person name="Ait-Zahra M."/>
            <person name="Aldredge T."/>
            <person name="Allen N."/>
            <person name="An P."/>
            <person name="Anderson S."/>
            <person name="Antoine C."/>
            <person name="Arachchi H."/>
            <person name="Aslam A."/>
            <person name="Ayotte L."/>
            <person name="Bachantsang P."/>
            <person name="Barry A."/>
            <person name="Bayul T."/>
            <person name="Benamara M."/>
            <person name="Berlin A."/>
            <person name="Bessette D."/>
            <person name="Blitshteyn B."/>
            <person name="Bloom T."/>
            <person name="Blye J."/>
            <person name="Boguslavskiy L."/>
            <person name="Bonnet C."/>
            <person name="Boukhgalter B."/>
            <person name="Brown A."/>
            <person name="Cahill P."/>
            <person name="Calixte N."/>
            <person name="Camarata J."/>
            <person name="Cheshatsang Y."/>
            <person name="Chu J."/>
            <person name="Citroen M."/>
            <person name="Collymore A."/>
            <person name="Cooke P."/>
            <person name="Dawoe T."/>
            <person name="Daza R."/>
            <person name="Decktor K."/>
            <person name="DeGray S."/>
            <person name="Dhargay N."/>
            <person name="Dooley K."/>
            <person name="Dooley K."/>
            <person name="Dorje P."/>
            <person name="Dorjee K."/>
            <person name="Dorris L."/>
            <person name="Duffey N."/>
            <person name="Dupes A."/>
            <person name="Egbiremolen O."/>
            <person name="Elong R."/>
            <person name="Falk J."/>
            <person name="Farina A."/>
            <person name="Faro S."/>
            <person name="Ferguson D."/>
            <person name="Ferreira P."/>
            <person name="Fisher S."/>
            <person name="FitzGerald M."/>
            <person name="Foley K."/>
            <person name="Foley C."/>
            <person name="Franke A."/>
            <person name="Friedrich D."/>
            <person name="Gage D."/>
            <person name="Garber M."/>
            <person name="Gearin G."/>
            <person name="Giannoukos G."/>
            <person name="Goode T."/>
            <person name="Goyette A."/>
            <person name="Graham J."/>
            <person name="Grandbois E."/>
            <person name="Gyaltsen K."/>
            <person name="Hafez N."/>
            <person name="Hagopian D."/>
            <person name="Hagos B."/>
            <person name="Hall J."/>
            <person name="Healy C."/>
            <person name="Hegarty R."/>
            <person name="Honan T."/>
            <person name="Horn A."/>
            <person name="Houde N."/>
            <person name="Hughes L."/>
            <person name="Hunnicutt L."/>
            <person name="Husby M."/>
            <person name="Jester B."/>
            <person name="Jones C."/>
            <person name="Kamat A."/>
            <person name="Kanga B."/>
            <person name="Kells C."/>
            <person name="Khazanovich D."/>
            <person name="Kieu A.C."/>
            <person name="Kisner P."/>
            <person name="Kumar M."/>
            <person name="Lance K."/>
            <person name="Landers T."/>
            <person name="Lara M."/>
            <person name="Lee W."/>
            <person name="Leger J.P."/>
            <person name="Lennon N."/>
            <person name="Leuper L."/>
            <person name="LeVine S."/>
            <person name="Liu J."/>
            <person name="Liu X."/>
            <person name="Lokyitsang Y."/>
            <person name="Lokyitsang T."/>
            <person name="Lui A."/>
            <person name="Macdonald J."/>
            <person name="Major J."/>
            <person name="Marabella R."/>
            <person name="Maru K."/>
            <person name="Matthews C."/>
            <person name="McDonough S."/>
            <person name="Mehta T."/>
            <person name="Meldrim J."/>
            <person name="Melnikov A."/>
            <person name="Meneus L."/>
            <person name="Mihalev A."/>
            <person name="Mihova T."/>
            <person name="Miller K."/>
            <person name="Mittelman R."/>
            <person name="Mlenga V."/>
            <person name="Mulrain L."/>
            <person name="Munson G."/>
            <person name="Navidi A."/>
            <person name="Naylor J."/>
            <person name="Nguyen T."/>
            <person name="Nguyen N."/>
            <person name="Nguyen C."/>
            <person name="Nguyen T."/>
            <person name="Nicol R."/>
            <person name="Norbu N."/>
            <person name="Norbu C."/>
            <person name="Novod N."/>
            <person name="Nyima T."/>
            <person name="Olandt P."/>
            <person name="O'Neill B."/>
            <person name="O'Neill K."/>
            <person name="Osman S."/>
            <person name="Oyono L."/>
            <person name="Patti C."/>
            <person name="Perrin D."/>
            <person name="Phunkhang P."/>
            <person name="Pierre F."/>
            <person name="Priest M."/>
            <person name="Rachupka A."/>
            <person name="Raghuraman S."/>
            <person name="Rameau R."/>
            <person name="Ray V."/>
            <person name="Raymond C."/>
            <person name="Rege F."/>
            <person name="Rise C."/>
            <person name="Rogers J."/>
            <person name="Rogov P."/>
            <person name="Sahalie J."/>
            <person name="Settipalli S."/>
            <person name="Sharpe T."/>
            <person name="Shea T."/>
            <person name="Sheehan M."/>
            <person name="Sherpa N."/>
            <person name="Shi J."/>
            <person name="Shih D."/>
            <person name="Sloan J."/>
            <person name="Smith C."/>
            <person name="Sparrow T."/>
            <person name="Stalker J."/>
            <person name="Stange-Thomann N."/>
            <person name="Stavropoulos S."/>
            <person name="Stone C."/>
            <person name="Stone S."/>
            <person name="Sykes S."/>
            <person name="Tchuinga P."/>
            <person name="Tenzing P."/>
            <person name="Tesfaye S."/>
            <person name="Thoulutsang D."/>
            <person name="Thoulutsang Y."/>
            <person name="Topham K."/>
            <person name="Topping I."/>
            <person name="Tsamla T."/>
            <person name="Vassiliev H."/>
            <person name="Venkataraman V."/>
            <person name="Vo A."/>
            <person name="Wangchuk T."/>
            <person name="Wangdi T."/>
            <person name="Weiand M."/>
            <person name="Wilkinson J."/>
            <person name="Wilson A."/>
            <person name="Yadav S."/>
            <person name="Yang S."/>
            <person name="Yang X."/>
            <person name="Young G."/>
            <person name="Yu Q."/>
            <person name="Zainoun J."/>
            <person name="Zembek L."/>
            <person name="Zimmer A."/>
            <person name="Lander E.S."/>
        </authorList>
    </citation>
    <scope>NUCLEOTIDE SEQUENCE [LARGE SCALE GENOMIC DNA]</scope>
    <source>
        <strain evidence="2">Boxer</strain>
    </source>
</reference>
<dbReference type="PANTHER" id="PTHR16476:SF3">
    <property type="entry name" value="PROTEIN FAM216B"/>
    <property type="match status" value="1"/>
</dbReference>
<comment type="similarity">
    <text evidence="1">Belongs to the FAM216 family.</text>
</comment>
<name>A0A8P0SA93_CANLF</name>
<evidence type="ECO:0000313" key="3">
    <source>
        <dbReference type="Proteomes" id="UP000002254"/>
    </source>
</evidence>
<dbReference type="AlphaFoldDB" id="A0A8P0SA93"/>
<dbReference type="OrthoDB" id="9902980at2759"/>
<accession>A0A8P0SA93</accession>
<gene>
    <name evidence="2" type="primary">FAM216B</name>
</gene>
<dbReference type="Proteomes" id="UP000002254">
    <property type="component" value="Chromosome 22"/>
</dbReference>
<protein>
    <submittedName>
        <fullName evidence="2">Family with sequence similarity 216 member B</fullName>
    </submittedName>
</protein>
<reference evidence="2" key="2">
    <citation type="submission" date="2025-08" db="UniProtKB">
        <authorList>
            <consortium name="Ensembl"/>
        </authorList>
    </citation>
    <scope>IDENTIFICATION</scope>
</reference>
<evidence type="ECO:0000313" key="2">
    <source>
        <dbReference type="Ensembl" id="ENSCAFP00000006953.3"/>
    </source>
</evidence>
<dbReference type="PANTHER" id="PTHR16476">
    <property type="entry name" value="FAMILY WITH SEQUENCE SIMILARITY 216 MEMBER A"/>
    <property type="match status" value="1"/>
</dbReference>
<organism evidence="2 3">
    <name type="scientific">Canis lupus familiaris</name>
    <name type="common">Dog</name>
    <name type="synonym">Canis familiaris</name>
    <dbReference type="NCBI Taxonomy" id="9615"/>
    <lineage>
        <taxon>Eukaryota</taxon>
        <taxon>Metazoa</taxon>
        <taxon>Chordata</taxon>
        <taxon>Craniata</taxon>
        <taxon>Vertebrata</taxon>
        <taxon>Euteleostomi</taxon>
        <taxon>Mammalia</taxon>
        <taxon>Eutheria</taxon>
        <taxon>Laurasiatheria</taxon>
        <taxon>Carnivora</taxon>
        <taxon>Caniformia</taxon>
        <taxon>Canidae</taxon>
        <taxon>Canis</taxon>
    </lineage>
</organism>
<dbReference type="Pfam" id="PF15107">
    <property type="entry name" value="FAM216B"/>
    <property type="match status" value="1"/>
</dbReference>